<keyword evidence="1" id="KW-1133">Transmembrane helix</keyword>
<evidence type="ECO:0000313" key="3">
    <source>
        <dbReference type="Proteomes" id="UP000579153"/>
    </source>
</evidence>
<keyword evidence="3" id="KW-1185">Reference proteome</keyword>
<gene>
    <name evidence="2" type="ORF">HD596_000598</name>
</gene>
<dbReference type="EMBL" id="JACHMB010000001">
    <property type="protein sequence ID" value="MBB5773842.1"/>
    <property type="molecule type" value="Genomic_DNA"/>
</dbReference>
<feature type="transmembrane region" description="Helical" evidence="1">
    <location>
        <begin position="207"/>
        <end position="226"/>
    </location>
</feature>
<proteinExistence type="predicted"/>
<dbReference type="Proteomes" id="UP000579153">
    <property type="component" value="Unassembled WGS sequence"/>
</dbReference>
<dbReference type="AlphaFoldDB" id="A0A7W9FYF2"/>
<accession>A0A7W9FYF2</accession>
<protein>
    <submittedName>
        <fullName evidence="2">Uncharacterized protein</fullName>
    </submittedName>
</protein>
<sequence length="244" mass="27851">MKNPTRQVDLDVAERFPNDDLEPEMFKAWRRSRAVRRIQPGNGRSLRRFRWWQPLSRALFYLPLKNDDGRQVVYAIDVNHVQRFLSDDGKGKAHLYLDGKHHAESKLPAAFPVQGGTIEVASSAFGLKRCHYVTDEGTEHQLIPDRSSSEGRRAHLDRAHPVLSRWIGFLSLILLVIPLLLLIPQLIEVAFKIPPVTERFGTFTSPIRLPAWLNFTLALGAAAAGWERALRLRYNWLLDSMAKG</sequence>
<evidence type="ECO:0000256" key="1">
    <source>
        <dbReference type="SAM" id="Phobius"/>
    </source>
</evidence>
<comment type="caution">
    <text evidence="2">The sequence shown here is derived from an EMBL/GenBank/DDBJ whole genome shotgun (WGS) entry which is preliminary data.</text>
</comment>
<keyword evidence="1" id="KW-0812">Transmembrane</keyword>
<organism evidence="2 3">
    <name type="scientific">Nonomuraea jabiensis</name>
    <dbReference type="NCBI Taxonomy" id="882448"/>
    <lineage>
        <taxon>Bacteria</taxon>
        <taxon>Bacillati</taxon>
        <taxon>Actinomycetota</taxon>
        <taxon>Actinomycetes</taxon>
        <taxon>Streptosporangiales</taxon>
        <taxon>Streptosporangiaceae</taxon>
        <taxon>Nonomuraea</taxon>
    </lineage>
</organism>
<keyword evidence="1" id="KW-0472">Membrane</keyword>
<reference evidence="2 3" key="1">
    <citation type="submission" date="2020-08" db="EMBL/GenBank/DDBJ databases">
        <title>Sequencing the genomes of 1000 actinobacteria strains.</title>
        <authorList>
            <person name="Klenk H.-P."/>
        </authorList>
    </citation>
    <scope>NUCLEOTIDE SEQUENCE [LARGE SCALE GENOMIC DNA]</scope>
    <source>
        <strain evidence="2 3">DSM 45507</strain>
    </source>
</reference>
<evidence type="ECO:0000313" key="2">
    <source>
        <dbReference type="EMBL" id="MBB5773842.1"/>
    </source>
</evidence>
<name>A0A7W9FYF2_9ACTN</name>
<feature type="transmembrane region" description="Helical" evidence="1">
    <location>
        <begin position="166"/>
        <end position="187"/>
    </location>
</feature>